<dbReference type="Proteomes" id="UP001150941">
    <property type="component" value="Unassembled WGS sequence"/>
</dbReference>
<evidence type="ECO:0000256" key="4">
    <source>
        <dbReference type="RuleBase" id="RU000722"/>
    </source>
</evidence>
<dbReference type="GeneID" id="83201626"/>
<dbReference type="NCBIfam" id="NF002148">
    <property type="entry name" value="PRK00982.1-2"/>
    <property type="match status" value="1"/>
</dbReference>
<evidence type="ECO:0000256" key="1">
    <source>
        <dbReference type="ARBA" id="ARBA00010930"/>
    </source>
</evidence>
<keyword evidence="3" id="KW-0597">Phosphoprotein</keyword>
<dbReference type="GO" id="GO:0009245">
    <property type="term" value="P:lipid A biosynthetic process"/>
    <property type="evidence" value="ECO:0007669"/>
    <property type="project" value="TreeGrafter"/>
</dbReference>
<dbReference type="NCBIfam" id="NF002150">
    <property type="entry name" value="PRK00982.1-4"/>
    <property type="match status" value="1"/>
</dbReference>
<dbReference type="GO" id="GO:0044550">
    <property type="term" value="P:secondary metabolite biosynthetic process"/>
    <property type="evidence" value="ECO:0007669"/>
    <property type="project" value="UniProtKB-ARBA"/>
</dbReference>
<dbReference type="SUPFAM" id="SSF47336">
    <property type="entry name" value="ACP-like"/>
    <property type="match status" value="1"/>
</dbReference>
<dbReference type="InterPro" id="IPR009081">
    <property type="entry name" value="PP-bd_ACP"/>
</dbReference>
<dbReference type="RefSeq" id="XP_058330063.1">
    <property type="nucleotide sequence ID" value="XM_058474323.1"/>
</dbReference>
<feature type="domain" description="Carrier" evidence="5">
    <location>
        <begin position="2"/>
        <end position="81"/>
    </location>
</feature>
<dbReference type="InterPro" id="IPR036736">
    <property type="entry name" value="ACP-like_sf"/>
</dbReference>
<evidence type="ECO:0000256" key="2">
    <source>
        <dbReference type="ARBA" id="ARBA00022450"/>
    </source>
</evidence>
<dbReference type="PANTHER" id="PTHR20863">
    <property type="entry name" value="ACYL CARRIER PROTEIN"/>
    <property type="match status" value="1"/>
</dbReference>
<gene>
    <name evidence="6" type="ORF">N7468_005026</name>
</gene>
<dbReference type="AlphaFoldDB" id="A0A9W9NYP2"/>
<evidence type="ECO:0000313" key="7">
    <source>
        <dbReference type="Proteomes" id="UP001150941"/>
    </source>
</evidence>
<proteinExistence type="inferred from homology"/>
<keyword evidence="4" id="KW-0275">Fatty acid biosynthesis</keyword>
<keyword evidence="7" id="KW-1185">Reference proteome</keyword>
<evidence type="ECO:0000259" key="5">
    <source>
        <dbReference type="PROSITE" id="PS50075"/>
    </source>
</evidence>
<evidence type="ECO:0000256" key="3">
    <source>
        <dbReference type="ARBA" id="ARBA00022553"/>
    </source>
</evidence>
<comment type="similarity">
    <text evidence="1">Belongs to the acyl carrier protein (ACP) family.</text>
</comment>
<dbReference type="HAMAP" id="MF_01217">
    <property type="entry name" value="Acyl_carrier"/>
    <property type="match status" value="1"/>
</dbReference>
<accession>A0A9W9NYP2</accession>
<name>A0A9W9NYP2_9EURO</name>
<dbReference type="EMBL" id="JAPQKS010000004">
    <property type="protein sequence ID" value="KAJ5232070.1"/>
    <property type="molecule type" value="Genomic_DNA"/>
</dbReference>
<sequence length="81" mass="8899">MVDIERKVKNAIGEQLGIKEEKITMDSYIVDDLGADSLDTVELFMAIEDLFGIDIPDEDADKLGSGKITIYLPALVLCIPN</sequence>
<reference evidence="6" key="1">
    <citation type="submission" date="2022-11" db="EMBL/GenBank/DDBJ databases">
        <authorList>
            <person name="Petersen C."/>
        </authorList>
    </citation>
    <scope>NUCLEOTIDE SEQUENCE</scope>
    <source>
        <strain evidence="6">IBT 19713</strain>
    </source>
</reference>
<dbReference type="OrthoDB" id="448946at2759"/>
<dbReference type="GO" id="GO:0000036">
    <property type="term" value="F:acyl carrier activity"/>
    <property type="evidence" value="ECO:0007669"/>
    <property type="project" value="TreeGrafter"/>
</dbReference>
<keyword evidence="2 4" id="KW-0596">Phosphopantetheine</keyword>
<protein>
    <recommendedName>
        <fullName evidence="4">Acyl carrier protein</fullName>
    </recommendedName>
</protein>
<comment type="caution">
    <text evidence="6">The sequence shown here is derived from an EMBL/GenBank/DDBJ whole genome shotgun (WGS) entry which is preliminary data.</text>
</comment>
<comment type="function">
    <text evidence="4">Carrier of the growing fatty acid chain in fatty acid biosynthesis.</text>
</comment>
<dbReference type="GO" id="GO:0016020">
    <property type="term" value="C:membrane"/>
    <property type="evidence" value="ECO:0007669"/>
    <property type="project" value="GOC"/>
</dbReference>
<organism evidence="6 7">
    <name type="scientific">Penicillium chermesinum</name>
    <dbReference type="NCBI Taxonomy" id="63820"/>
    <lineage>
        <taxon>Eukaryota</taxon>
        <taxon>Fungi</taxon>
        <taxon>Dikarya</taxon>
        <taxon>Ascomycota</taxon>
        <taxon>Pezizomycotina</taxon>
        <taxon>Eurotiomycetes</taxon>
        <taxon>Eurotiomycetidae</taxon>
        <taxon>Eurotiales</taxon>
        <taxon>Aspergillaceae</taxon>
        <taxon>Penicillium</taxon>
    </lineage>
</organism>
<dbReference type="PANTHER" id="PTHR20863:SF76">
    <property type="entry name" value="CARRIER DOMAIN-CONTAINING PROTEIN"/>
    <property type="match status" value="1"/>
</dbReference>
<reference evidence="6" key="2">
    <citation type="journal article" date="2023" name="IMA Fungus">
        <title>Comparative genomic study of the Penicillium genus elucidates a diverse pangenome and 15 lateral gene transfer events.</title>
        <authorList>
            <person name="Petersen C."/>
            <person name="Sorensen T."/>
            <person name="Nielsen M.R."/>
            <person name="Sondergaard T.E."/>
            <person name="Sorensen J.L."/>
            <person name="Fitzpatrick D.A."/>
            <person name="Frisvad J.C."/>
            <person name="Nielsen K.L."/>
        </authorList>
    </citation>
    <scope>NUCLEOTIDE SEQUENCE</scope>
    <source>
        <strain evidence="6">IBT 19713</strain>
    </source>
</reference>
<keyword evidence="4" id="KW-0444">Lipid biosynthesis</keyword>
<keyword evidence="4" id="KW-0443">Lipid metabolism</keyword>
<dbReference type="PROSITE" id="PS50075">
    <property type="entry name" value="CARRIER"/>
    <property type="match status" value="1"/>
</dbReference>
<dbReference type="GO" id="GO:0000035">
    <property type="term" value="F:acyl binding"/>
    <property type="evidence" value="ECO:0007669"/>
    <property type="project" value="TreeGrafter"/>
</dbReference>
<dbReference type="GO" id="GO:0005829">
    <property type="term" value="C:cytosol"/>
    <property type="evidence" value="ECO:0007669"/>
    <property type="project" value="TreeGrafter"/>
</dbReference>
<dbReference type="NCBIfam" id="TIGR00517">
    <property type="entry name" value="acyl_carrier"/>
    <property type="match status" value="1"/>
</dbReference>
<dbReference type="Pfam" id="PF00550">
    <property type="entry name" value="PP-binding"/>
    <property type="match status" value="1"/>
</dbReference>
<keyword evidence="4" id="KW-0276">Fatty acid metabolism</keyword>
<dbReference type="InterPro" id="IPR003231">
    <property type="entry name" value="ACP"/>
</dbReference>
<dbReference type="Gene3D" id="1.10.1200.10">
    <property type="entry name" value="ACP-like"/>
    <property type="match status" value="1"/>
</dbReference>
<evidence type="ECO:0000313" key="6">
    <source>
        <dbReference type="EMBL" id="KAJ5232070.1"/>
    </source>
</evidence>